<keyword evidence="1" id="KW-0812">Transmembrane</keyword>
<dbReference type="InterPro" id="IPR019433">
    <property type="entry name" value="GPI_ManTrfase_II_coact_Pga1"/>
</dbReference>
<accession>A5DMY7</accession>
<dbReference type="VEuPathDB" id="FungiDB:PGUG_04638"/>
<evidence type="ECO:0000313" key="3">
    <source>
        <dbReference type="EMBL" id="EDK40540.2"/>
    </source>
</evidence>
<protein>
    <submittedName>
        <fullName evidence="3">Uncharacterized protein</fullName>
    </submittedName>
</protein>
<keyword evidence="1" id="KW-0472">Membrane</keyword>
<evidence type="ECO:0000256" key="2">
    <source>
        <dbReference type="SAM" id="SignalP"/>
    </source>
</evidence>
<gene>
    <name evidence="3" type="ORF">PGUG_04638</name>
</gene>
<evidence type="ECO:0000256" key="1">
    <source>
        <dbReference type="SAM" id="Phobius"/>
    </source>
</evidence>
<feature type="signal peptide" evidence="2">
    <location>
        <begin position="1"/>
        <end position="16"/>
    </location>
</feature>
<proteinExistence type="predicted"/>
<keyword evidence="1" id="KW-1133">Transmembrane helix</keyword>
<dbReference type="OrthoDB" id="4083463at2759"/>
<dbReference type="eggNOG" id="ENOG502RPZU">
    <property type="taxonomic scope" value="Eukaryota"/>
</dbReference>
<dbReference type="AlphaFoldDB" id="A5DMY7"/>
<sequence length="214" mass="24336">MLVGLFFLLVAVAANTESIVVQVPPYFEVPSHNAVFSPTEILPLNSTHSHLADFPIYDKYTYPKDTKELQVLSLDPRHQTLFVKLNNHQNSVYSSGDILYIKLCWPATTPYSFRLSHQYHSEKQLTKSDTSPPTQLSLYLRIDYHGDYYAVKPGPPVPVSMQLTVSKLAWIPIPLELYDFIVYIVDIGILLATIVPLLVPWFTTSFAPKHHIHT</sequence>
<dbReference type="STRING" id="294746.A5DMY7"/>
<keyword evidence="2" id="KW-0732">Signal</keyword>
<evidence type="ECO:0000313" key="4">
    <source>
        <dbReference type="Proteomes" id="UP000001997"/>
    </source>
</evidence>
<dbReference type="InParanoid" id="A5DMY7"/>
<dbReference type="HOGENOM" id="CLU_1272114_0_0_1"/>
<dbReference type="Proteomes" id="UP000001997">
    <property type="component" value="Unassembled WGS sequence"/>
</dbReference>
<dbReference type="KEGG" id="pgu:PGUG_04638"/>
<dbReference type="RefSeq" id="XP_001482683.2">
    <property type="nucleotide sequence ID" value="XM_001482633.1"/>
</dbReference>
<dbReference type="OMA" id="LCWPATT"/>
<dbReference type="Pfam" id="PF10333">
    <property type="entry name" value="Pga1"/>
    <property type="match status" value="1"/>
</dbReference>
<reference evidence="3 4" key="1">
    <citation type="journal article" date="2009" name="Nature">
        <title>Evolution of pathogenicity and sexual reproduction in eight Candida genomes.</title>
        <authorList>
            <person name="Butler G."/>
            <person name="Rasmussen M.D."/>
            <person name="Lin M.F."/>
            <person name="Santos M.A."/>
            <person name="Sakthikumar S."/>
            <person name="Munro C.A."/>
            <person name="Rheinbay E."/>
            <person name="Grabherr M."/>
            <person name="Forche A."/>
            <person name="Reedy J.L."/>
            <person name="Agrafioti I."/>
            <person name="Arnaud M.B."/>
            <person name="Bates S."/>
            <person name="Brown A.J."/>
            <person name="Brunke S."/>
            <person name="Costanzo M.C."/>
            <person name="Fitzpatrick D.A."/>
            <person name="de Groot P.W."/>
            <person name="Harris D."/>
            <person name="Hoyer L.L."/>
            <person name="Hube B."/>
            <person name="Klis F.M."/>
            <person name="Kodira C."/>
            <person name="Lennard N."/>
            <person name="Logue M.E."/>
            <person name="Martin R."/>
            <person name="Neiman A.M."/>
            <person name="Nikolaou E."/>
            <person name="Quail M.A."/>
            <person name="Quinn J."/>
            <person name="Santos M.C."/>
            <person name="Schmitzberger F.F."/>
            <person name="Sherlock G."/>
            <person name="Shah P."/>
            <person name="Silverstein K.A."/>
            <person name="Skrzypek M.S."/>
            <person name="Soll D."/>
            <person name="Staggs R."/>
            <person name="Stansfield I."/>
            <person name="Stumpf M.P."/>
            <person name="Sudbery P.E."/>
            <person name="Srikantha T."/>
            <person name="Zeng Q."/>
            <person name="Berman J."/>
            <person name="Berriman M."/>
            <person name="Heitman J."/>
            <person name="Gow N.A."/>
            <person name="Lorenz M.C."/>
            <person name="Birren B.W."/>
            <person name="Kellis M."/>
            <person name="Cuomo C.A."/>
        </authorList>
    </citation>
    <scope>NUCLEOTIDE SEQUENCE [LARGE SCALE GENOMIC DNA]</scope>
    <source>
        <strain evidence="4">ATCC 6260 / CBS 566 / DSM 6381 / JCM 1539 / NBRC 10279 / NRRL Y-324</strain>
    </source>
</reference>
<organism evidence="3 4">
    <name type="scientific">Meyerozyma guilliermondii (strain ATCC 6260 / CBS 566 / DSM 6381 / JCM 1539 / NBRC 10279 / NRRL Y-324)</name>
    <name type="common">Yeast</name>
    <name type="synonym">Candida guilliermondii</name>
    <dbReference type="NCBI Taxonomy" id="294746"/>
    <lineage>
        <taxon>Eukaryota</taxon>
        <taxon>Fungi</taxon>
        <taxon>Dikarya</taxon>
        <taxon>Ascomycota</taxon>
        <taxon>Saccharomycotina</taxon>
        <taxon>Pichiomycetes</taxon>
        <taxon>Debaryomycetaceae</taxon>
        <taxon>Meyerozyma</taxon>
    </lineage>
</organism>
<keyword evidence="4" id="KW-1185">Reference proteome</keyword>
<dbReference type="EMBL" id="CH408160">
    <property type="protein sequence ID" value="EDK40540.2"/>
    <property type="molecule type" value="Genomic_DNA"/>
</dbReference>
<name>A5DMY7_PICGU</name>
<dbReference type="GeneID" id="5124724"/>
<feature type="transmembrane region" description="Helical" evidence="1">
    <location>
        <begin position="180"/>
        <end position="202"/>
    </location>
</feature>
<feature type="chain" id="PRO_5002681126" evidence="2">
    <location>
        <begin position="17"/>
        <end position="214"/>
    </location>
</feature>